<dbReference type="PROSITE" id="PS51257">
    <property type="entry name" value="PROKAR_LIPOPROTEIN"/>
    <property type="match status" value="1"/>
</dbReference>
<keyword evidence="8" id="KW-0624">Polysaccharide degradation</keyword>
<dbReference type="GO" id="GO:0042973">
    <property type="term" value="F:glucan endo-1,3-beta-D-glucosidase activity"/>
    <property type="evidence" value="ECO:0007669"/>
    <property type="project" value="UniProtKB-EC"/>
</dbReference>
<keyword evidence="5" id="KW-0119">Carbohydrate metabolism</keyword>
<dbReference type="GO" id="GO:0052861">
    <property type="term" value="F:endo-1,3(4)-beta-glucanase activity"/>
    <property type="evidence" value="ECO:0007669"/>
    <property type="project" value="InterPro"/>
</dbReference>
<accession>A0A0G3WL17</accession>
<dbReference type="Proteomes" id="UP000035337">
    <property type="component" value="Chromosome"/>
</dbReference>
<evidence type="ECO:0000313" key="10">
    <source>
        <dbReference type="EMBL" id="AKL98575.1"/>
    </source>
</evidence>
<keyword evidence="6" id="KW-0326">Glycosidase</keyword>
<comment type="similarity">
    <text evidence="2">Belongs to the glycosyl hydrolase 81 family.</text>
</comment>
<name>A0A0G3WL17_9BACT</name>
<dbReference type="EMBL" id="CP009498">
    <property type="protein sequence ID" value="AKL98575.1"/>
    <property type="molecule type" value="Genomic_DNA"/>
</dbReference>
<evidence type="ECO:0000256" key="5">
    <source>
        <dbReference type="ARBA" id="ARBA00023277"/>
    </source>
</evidence>
<keyword evidence="4" id="KW-0378">Hydrolase</keyword>
<keyword evidence="11" id="KW-1185">Reference proteome</keyword>
<evidence type="ECO:0000313" key="11">
    <source>
        <dbReference type="Proteomes" id="UP000035337"/>
    </source>
</evidence>
<dbReference type="GO" id="GO:0071555">
    <property type="term" value="P:cell wall organization"/>
    <property type="evidence" value="ECO:0007669"/>
    <property type="project" value="UniProtKB-KW"/>
</dbReference>
<evidence type="ECO:0000259" key="9">
    <source>
        <dbReference type="Pfam" id="PF17652"/>
    </source>
</evidence>
<dbReference type="GO" id="GO:0000272">
    <property type="term" value="P:polysaccharide catabolic process"/>
    <property type="evidence" value="ECO:0007669"/>
    <property type="project" value="UniProtKB-KW"/>
</dbReference>
<dbReference type="STRING" id="1408281.Epro_1196"/>
<comment type="catalytic activity">
    <reaction evidence="1">
        <text>Hydrolysis of (1-&gt;3)-beta-D-glucosidic linkages in (1-&gt;3)-beta-D-glucans.</text>
        <dbReference type="EC" id="3.2.1.39"/>
    </reaction>
</comment>
<keyword evidence="7" id="KW-0961">Cell wall biogenesis/degradation</keyword>
<dbReference type="KEGG" id="epo:Epro_1196"/>
<proteinExistence type="inferred from homology"/>
<dbReference type="InterPro" id="IPR040720">
    <property type="entry name" value="GH81_C"/>
</dbReference>
<evidence type="ECO:0000256" key="8">
    <source>
        <dbReference type="ARBA" id="ARBA00023326"/>
    </source>
</evidence>
<dbReference type="PATRIC" id="fig|1408281.3.peg.1233"/>
<dbReference type="EC" id="3.2.1.39" evidence="3"/>
<dbReference type="InterPro" id="IPR013784">
    <property type="entry name" value="Carb-bd-like_fold"/>
</dbReference>
<dbReference type="InterPro" id="IPR005200">
    <property type="entry name" value="Endo-beta-glucanase"/>
</dbReference>
<evidence type="ECO:0000256" key="2">
    <source>
        <dbReference type="ARBA" id="ARBA00010730"/>
    </source>
</evidence>
<dbReference type="PANTHER" id="PTHR31983">
    <property type="entry name" value="ENDO-1,3(4)-BETA-GLUCANASE 1"/>
    <property type="match status" value="1"/>
</dbReference>
<evidence type="ECO:0000256" key="4">
    <source>
        <dbReference type="ARBA" id="ARBA00022801"/>
    </source>
</evidence>
<dbReference type="PROSITE" id="PS52008">
    <property type="entry name" value="GH81"/>
    <property type="match status" value="1"/>
</dbReference>
<dbReference type="Pfam" id="PF17652">
    <property type="entry name" value="Glyco_hydro81C"/>
    <property type="match status" value="1"/>
</dbReference>
<dbReference type="SUPFAM" id="SSF49452">
    <property type="entry name" value="Starch-binding domain-like"/>
    <property type="match status" value="1"/>
</dbReference>
<reference evidence="10 11" key="1">
    <citation type="submission" date="2014-09" db="EMBL/GenBank/DDBJ databases">
        <title>Complete genome sequence of Endomicrobium proavitum.</title>
        <authorList>
            <person name="Zheng H."/>
        </authorList>
    </citation>
    <scope>NUCLEOTIDE SEQUENCE [LARGE SCALE GENOMIC DNA]</scope>
    <source>
        <strain evidence="10 11">Rsa215</strain>
    </source>
</reference>
<sequence>MKLTTRGSVSIFTENIMKKSLLKVLSIVLLTAACVVPAAFGQDYNIPAPTITGAGAFGTNDANLTNQMPKADLKMSSQTRAYPTNRWWGSMIFTNSYHNFSLAMNAAPMAVNFNTGAKNWWEIPGAGYVIGHPDLSYTASPDMLRSSGGWGIYVLGHNGDAGGTGTYGFMTASTTFVKNYSDWAFTAIVQDRNRPQDKLTATIVKGSPFTYNYYTASVKPSIIVTNGSITLYNNVGTPSTGTFTGDRVIVMVNDGTKYQYYGVYAPASTGFTRQSTTELRLTLPSAVESERYVSVALLYSGASENLATAKSVFDEYYKYAYNFVTNTQASWTLNNNASITTTFNVTLTAKRTGGSFVSGQTVFALYPHQHKNLDSASPASYYSAVDFKTLRGTMKIYRGSSFKTKYNFNGMLPALPYETPEANKSKIQTYLDAESNINLAATTYRDTYYGGKIYEKVANMIPIAHMHGDIATKNSLINKLKTELVQRYSNNSARYFLYDQRYGGIQGYHYLAYNNEDFGSRYYNDHHFHYGMFVYASAILAMFDPDFASSSQYQSMVNAVIKDFANADRNDVSFPFLRYFDVYEGHSWANGRGTTSGDDGTDQESSSEAMNAWAGIYLWGVATNNPDLIALGIYLYTTEYAAIKEYFFDMDGTTYSGTPWAHKSIGRLYDNRVSYDLWWTPQITQTILGIQVLPLTPSMLYLGYNPTFSQSFYNEMWNGRDTGGNANLWKDIWLRYKSLFDGAGALTDWNSWNPTSSSDAEFGSSLTLSYHFINFFNKLGTVNTNYYATESGGAVVPFTTMQSASGPVYIAYNNSNAYKTVNFYTKAGASVGSAAVPPYTTIQTGDFNDYKYDSLRAMYSTNTWYALAVDKYGDSVRVSSIAAPPVNSTYYVTLPAVFRVTHSNATFDPMAGYVSIATSTVPDGYSPSDIKLVKYNGASLAEVAGQSVTLNAKDARIAANFTSTGTYLLVIQKPITLLSGTVKNNKGNTNLNANLLVWSSVDAASTTVAANGSYSNLELSYGGNYTVTPALANFIFEPAVFAITPSSVGVTLTQNFTGFAVSKTSGNVTNNIGGAAANATVYIYDVTANSTITKSAAGWYVAENLIEDRNYVITPVADRFIFAPSSFAFTATAANKIQHFTAYAISNTSGVIKNNKDNSNVAATVYIKDVAANTVSTKTVNGFYATDNLVEGRNYVINIEAPNFLFVPSSYAFSASASDEARNFAAFAVSRSSGTIKNNIGGANVNANIYVYDVLANSTATKSANGWYQTDYLYESKNYVLTPFADRFMFVPSSVAFAATNADVVYSFTGYALSKTSGTIKNNKDNSNVNASMSVYDTAANSTNTFSSGSGFYATGWLTEGKNYVVTPQADRFKFSPVNTAVNASNLDIYRNFIATALSIASGTIKNNAGGGNINATVYIYDVVANSSATKSANGFYVTDWLDEGKNFIITPAANRFKFVPQSASFTAAAADVFKNFTGYALSVTSGVVKNNIGGANVNANIYVYDVLANSTITKSANGFYATDDLTEGQNYIITAKAAGFKFLPQSYAFTAGSADAAKNFTGYALSYATVTLKNAQNGANVNVNIKIYDSLSNSTNTIYASGGAYVIEATEGLSYAITPDDELYEWTPASWTFTATTANRAQIFSGAVKKILSGNITNNINSAPLAINLNIFDVALNSTITKTGVSSYSTGLVYGKQYVVTPSLANFMFVPSSFAFTAGNVDITQNFTGYALSKTSGTVKNNTGGANVNATIYIYDIVANSTATKSATGFYASDNLIEGRNYIITPQAANFRFEPQSVNLTATNADVFRNFTGYALSKTTGTVLNNKDSSAVSANIHIYSVVANSTVTKSANGFYITDDLDQGKNYVITPIANRFMFVPEKDTFTATTSNRVANFTGYAVSITSGVVKNNIGGANVNATVYIWDAVANSTITKSANGFYASDNLIEGRNYVITPQAANFRFTPQSVSFTATSADTYKNFTGYAISKSSGTIKNNIGGANVNATVYIWDVVANSTVTKSANGFYITDDLDQGKNYVITPIANRFMFVPEKDTFTATTSNRVANFTGYAVSITSGVVKNNIGGANVNATVYIWDAVANSTITKSANGFYASDNLIEGRNYVITPQAANFRFTPQSVSFTATSADTYKNFTGYAISKSSGTIKNNIGGANVNATVYIWDVVANSTVTKSANGFYITDDLDQGKNYVITPIANRFMFVPEKDTFTATTSNRVANFTGYAVSITSGVVKNNIGGANVNATVYIWDAVANSTITKSANGFYASDNLIEGRNYVITPQAANFRFTPQSVSFTATSADTYKNFTGYAISKSSGTIKNNIGGANVNATVYIWDVVANSTVTKSANGFYITDDLDQGKNYVITPVANRFMFVPEKDTFTATTLNRVTNFTGFALSFATGTLKNVANNSNVNVSVRVYDVSANSATIINNANGFYSARVIEGRNYIITPDNEFYEWTPASWTFTAGATDKIQNFVGAKKTAVTGTIKNNIGATNINANIYIYDGTATTTKTVTGSYSAGLVFGKTYTLTPKADRFIFVPASWTFTADSSDKVQNFTGKAISWTSGTVRNNKDNSNVNATVYIWDVLANSTAAVINANGFYSSGYLIEGQNYVITPTAANFIFVPAASTFTATSADALKNFTGFALSKSSGTIKNNTGGANVSATVYIYDVLANSTATKSANGFYATDDLIEGRNYVITPVANRFVFVPQRDTFTAASVNRELNFTGYATSILSGTVKGAVRTNQNIAGQMRVYDNFTNSTNVYAFDGRYEVNTVEGYKYELAPFGSRVLFTTAAGVFNASTFAYTATSQDKRQDFVAYALTKASATILNNIGNTAAWADVYLYDAAANSTLTWTHNTGGANETQDLIEGRNYVISVVPYTGGMTPVNQRNFIFKPSSVAFTAATADRFDAIKAYRFTYISATVTNVQYATAVVSGMMHITDSFFGDQHIAFASTHTYVIVEGMSYAFAPEAASHVIDAYSFTVNSVDSVLDHVFMAYPSYAIGGQITFSNGSPAAGIEVDIYNVVAGSTNTVVTGSNGTYSFNGVYNSSYTVTARSGVYKFNVQGYDTGALVMPQPNLNFTVAAEDTKIVAYPNPYKPFKHTNGGIKFTNVKQGAKIKVYNIAMEKVFEDTVMSDGQYLWNVINNYGNDIGSGIYIYHIDVDGKISKGKIAIER</sequence>
<dbReference type="PANTHER" id="PTHR31983:SF0">
    <property type="entry name" value="GLUCAN ENDO-1,3-BETA-D-GLUCOSIDASE 2"/>
    <property type="match status" value="1"/>
</dbReference>
<evidence type="ECO:0000256" key="7">
    <source>
        <dbReference type="ARBA" id="ARBA00023316"/>
    </source>
</evidence>
<evidence type="ECO:0000256" key="6">
    <source>
        <dbReference type="ARBA" id="ARBA00023295"/>
    </source>
</evidence>
<evidence type="ECO:0000256" key="3">
    <source>
        <dbReference type="ARBA" id="ARBA00012780"/>
    </source>
</evidence>
<feature type="domain" description="Glycosyl hydrolase family 81 C-terminal" evidence="9">
    <location>
        <begin position="422"/>
        <end position="750"/>
    </location>
</feature>
<organism evidence="10 11">
    <name type="scientific">Endomicrobium proavitum</name>
    <dbReference type="NCBI Taxonomy" id="1408281"/>
    <lineage>
        <taxon>Bacteria</taxon>
        <taxon>Pseudomonadati</taxon>
        <taxon>Elusimicrobiota</taxon>
        <taxon>Endomicrobiia</taxon>
        <taxon>Endomicrobiales</taxon>
        <taxon>Endomicrobiaceae</taxon>
        <taxon>Endomicrobium</taxon>
    </lineage>
</organism>
<dbReference type="GO" id="GO:0030246">
    <property type="term" value="F:carbohydrate binding"/>
    <property type="evidence" value="ECO:0007669"/>
    <property type="project" value="InterPro"/>
</dbReference>
<gene>
    <name evidence="10" type="ORF">Epro_1196</name>
</gene>
<protein>
    <recommendedName>
        <fullName evidence="3">glucan endo-1,3-beta-D-glucosidase</fullName>
        <ecNumber evidence="3">3.2.1.39</ecNumber>
    </recommendedName>
</protein>
<evidence type="ECO:0000256" key="1">
    <source>
        <dbReference type="ARBA" id="ARBA00000382"/>
    </source>
</evidence>